<evidence type="ECO:0000313" key="3">
    <source>
        <dbReference type="Proteomes" id="UP001596116"/>
    </source>
</evidence>
<reference evidence="2 3" key="1">
    <citation type="submission" date="2024-09" db="EMBL/GenBank/DDBJ databases">
        <authorList>
            <person name="Zhang Z.-H."/>
        </authorList>
    </citation>
    <scope>NUCLEOTIDE SEQUENCE [LARGE SCALE GENOMIC DNA]</scope>
    <source>
        <strain evidence="2 3">HHTR114</strain>
    </source>
</reference>
<proteinExistence type="predicted"/>
<dbReference type="Proteomes" id="UP001596116">
    <property type="component" value="Unassembled WGS sequence"/>
</dbReference>
<dbReference type="EMBL" id="JBHPON010000002">
    <property type="protein sequence ID" value="MFC6036057.1"/>
    <property type="molecule type" value="Genomic_DNA"/>
</dbReference>
<comment type="caution">
    <text evidence="2">The sequence shown here is derived from an EMBL/GenBank/DDBJ whole genome shotgun (WGS) entry which is preliminary data.</text>
</comment>
<keyword evidence="3" id="KW-1185">Reference proteome</keyword>
<dbReference type="RefSeq" id="WP_379882715.1">
    <property type="nucleotide sequence ID" value="NZ_JBHPON010000002.1"/>
</dbReference>
<sequence>MRNNILAGLALAAAAFAAPAQAEDWSAHLDACAAAAEAQGVVTAGEYKAKFLTGSGGSMKRISLELIPTAGETIKAECKVKRGNVKELTIKV</sequence>
<name>A0ABW1KZL5_9PROT</name>
<accession>A0ABW1KZL5</accession>
<feature type="signal peptide" evidence="1">
    <location>
        <begin position="1"/>
        <end position="22"/>
    </location>
</feature>
<evidence type="ECO:0000313" key="2">
    <source>
        <dbReference type="EMBL" id="MFC6036057.1"/>
    </source>
</evidence>
<evidence type="ECO:0000256" key="1">
    <source>
        <dbReference type="SAM" id="SignalP"/>
    </source>
</evidence>
<protein>
    <submittedName>
        <fullName evidence="2">Uncharacterized protein</fullName>
    </submittedName>
</protein>
<keyword evidence="1" id="KW-0732">Signal</keyword>
<gene>
    <name evidence="2" type="ORF">ACFMB1_10910</name>
</gene>
<feature type="chain" id="PRO_5045535721" evidence="1">
    <location>
        <begin position="23"/>
        <end position="92"/>
    </location>
</feature>
<organism evidence="2 3">
    <name type="scientific">Hyphococcus aureus</name>
    <dbReference type="NCBI Taxonomy" id="2666033"/>
    <lineage>
        <taxon>Bacteria</taxon>
        <taxon>Pseudomonadati</taxon>
        <taxon>Pseudomonadota</taxon>
        <taxon>Alphaproteobacteria</taxon>
        <taxon>Parvularculales</taxon>
        <taxon>Parvularculaceae</taxon>
        <taxon>Hyphococcus</taxon>
    </lineage>
</organism>